<keyword evidence="2" id="KW-0053">Apoptosis</keyword>
<dbReference type="AlphaFoldDB" id="A0A6S7J5W5"/>
<reference evidence="3" key="1">
    <citation type="submission" date="2020-04" db="EMBL/GenBank/DDBJ databases">
        <authorList>
            <person name="Alioto T."/>
            <person name="Alioto T."/>
            <person name="Gomez Garrido J."/>
        </authorList>
    </citation>
    <scope>NUCLEOTIDE SEQUENCE</scope>
    <source>
        <strain evidence="3">A484AB</strain>
    </source>
</reference>
<dbReference type="SMART" id="SM00337">
    <property type="entry name" value="BCL"/>
    <property type="match status" value="1"/>
</dbReference>
<dbReference type="GO" id="GO:0001836">
    <property type="term" value="P:release of cytochrome c from mitochondria"/>
    <property type="evidence" value="ECO:0007669"/>
    <property type="project" value="TreeGrafter"/>
</dbReference>
<dbReference type="InterPro" id="IPR026298">
    <property type="entry name" value="Bcl-2_fam"/>
</dbReference>
<dbReference type="GO" id="GO:0042981">
    <property type="term" value="P:regulation of apoptotic process"/>
    <property type="evidence" value="ECO:0007669"/>
    <property type="project" value="InterPro"/>
</dbReference>
<evidence type="ECO:0000313" key="3">
    <source>
        <dbReference type="EMBL" id="CAB4024400.1"/>
    </source>
</evidence>
<dbReference type="OrthoDB" id="6080198at2759"/>
<proteinExistence type="inferred from homology"/>
<name>A0A6S7J5W5_PARCT</name>
<dbReference type="SUPFAM" id="SSF56854">
    <property type="entry name" value="Bcl-2 inhibitors of programmed cell death"/>
    <property type="match status" value="1"/>
</dbReference>
<sequence length="189" mass="21222">MASQQILRQRQMSTDEVMQDTPDIVTFFIANRAEAQGHIVPEEMRTVEVNGEVASCLRQVGDDLENNYNLNNLISQIKVTPQTAFATFANVANQIFCDGVYNWGRIVTLLYFGFKLASSVMSQVPLIKLVVDWVVRFVKERLIGWIAQQGGWRAIKEYAMSTARQASSMQVAGVVVVGFGLFLYYIGRS</sequence>
<evidence type="ECO:0000313" key="4">
    <source>
        <dbReference type="Proteomes" id="UP001152795"/>
    </source>
</evidence>
<dbReference type="Pfam" id="PF00452">
    <property type="entry name" value="Bcl-2"/>
    <property type="match status" value="1"/>
</dbReference>
<evidence type="ECO:0000256" key="2">
    <source>
        <dbReference type="ARBA" id="ARBA00022703"/>
    </source>
</evidence>
<dbReference type="GO" id="GO:0008630">
    <property type="term" value="P:intrinsic apoptotic signaling pathway in response to DNA damage"/>
    <property type="evidence" value="ECO:0007669"/>
    <property type="project" value="TreeGrafter"/>
</dbReference>
<comment type="caution">
    <text evidence="3">The sequence shown here is derived from an EMBL/GenBank/DDBJ whole genome shotgun (WGS) entry which is preliminary data.</text>
</comment>
<accession>A0A6S7J5W5</accession>
<dbReference type="InterPro" id="IPR036834">
    <property type="entry name" value="Bcl-2-like_sf"/>
</dbReference>
<dbReference type="PRINTS" id="PR01862">
    <property type="entry name" value="BCL2FAMILY"/>
</dbReference>
<dbReference type="Proteomes" id="UP001152795">
    <property type="component" value="Unassembled WGS sequence"/>
</dbReference>
<organism evidence="3 4">
    <name type="scientific">Paramuricea clavata</name>
    <name type="common">Red gorgonian</name>
    <name type="synonym">Violescent sea-whip</name>
    <dbReference type="NCBI Taxonomy" id="317549"/>
    <lineage>
        <taxon>Eukaryota</taxon>
        <taxon>Metazoa</taxon>
        <taxon>Cnidaria</taxon>
        <taxon>Anthozoa</taxon>
        <taxon>Octocorallia</taxon>
        <taxon>Malacalcyonacea</taxon>
        <taxon>Plexauridae</taxon>
        <taxon>Paramuricea</taxon>
    </lineage>
</organism>
<gene>
    <name evidence="3" type="ORF">PACLA_8A086139</name>
</gene>
<protein>
    <submittedName>
        <fullName evidence="3">Apoptosis regulator BAX-like</fullName>
    </submittedName>
</protein>
<dbReference type="EMBL" id="CACRXK020013011">
    <property type="protein sequence ID" value="CAB4024400.1"/>
    <property type="molecule type" value="Genomic_DNA"/>
</dbReference>
<dbReference type="InterPro" id="IPR002475">
    <property type="entry name" value="Bcl2-like"/>
</dbReference>
<dbReference type="GO" id="GO:0051400">
    <property type="term" value="F:BH domain binding"/>
    <property type="evidence" value="ECO:0007669"/>
    <property type="project" value="TreeGrafter"/>
</dbReference>
<dbReference type="PANTHER" id="PTHR11256">
    <property type="entry name" value="BCL-2 RELATED"/>
    <property type="match status" value="1"/>
</dbReference>
<keyword evidence="4" id="KW-1185">Reference proteome</keyword>
<dbReference type="PROSITE" id="PS50062">
    <property type="entry name" value="BCL2_FAMILY"/>
    <property type="match status" value="1"/>
</dbReference>
<dbReference type="PANTHER" id="PTHR11256:SF56">
    <property type="entry name" value="BCL-2 BCL-2 HOMOLOGY REGION 1-3 DOMAIN-CONTAINING PROTEIN"/>
    <property type="match status" value="1"/>
</dbReference>
<dbReference type="GO" id="GO:0097192">
    <property type="term" value="P:extrinsic apoptotic signaling pathway in absence of ligand"/>
    <property type="evidence" value="ECO:0007669"/>
    <property type="project" value="TreeGrafter"/>
</dbReference>
<dbReference type="InterPro" id="IPR046371">
    <property type="entry name" value="Bcl-2_BH1-3"/>
</dbReference>
<dbReference type="CDD" id="cd06845">
    <property type="entry name" value="Bcl-2_like"/>
    <property type="match status" value="1"/>
</dbReference>
<comment type="similarity">
    <text evidence="1">Belongs to the Bcl-2 family.</text>
</comment>
<evidence type="ECO:0000256" key="1">
    <source>
        <dbReference type="ARBA" id="ARBA00009458"/>
    </source>
</evidence>
<dbReference type="GO" id="GO:0005741">
    <property type="term" value="C:mitochondrial outer membrane"/>
    <property type="evidence" value="ECO:0007669"/>
    <property type="project" value="TreeGrafter"/>
</dbReference>
<dbReference type="Gene3D" id="1.10.437.10">
    <property type="entry name" value="Blc2-like"/>
    <property type="match status" value="1"/>
</dbReference>